<keyword evidence="1" id="KW-0802">TPR repeat</keyword>
<dbReference type="SMART" id="SM00382">
    <property type="entry name" value="AAA"/>
    <property type="match status" value="1"/>
</dbReference>
<dbReference type="SUPFAM" id="SSF52540">
    <property type="entry name" value="P-loop containing nucleoside triphosphate hydrolases"/>
    <property type="match status" value="1"/>
</dbReference>
<dbReference type="InterPro" id="IPR057527">
    <property type="entry name" value="HVO_A0261-like_N"/>
</dbReference>
<protein>
    <submittedName>
        <fullName evidence="4">Predicted transcriptional regulator, contains HTH domain</fullName>
    </submittedName>
</protein>
<dbReference type="SMART" id="SM00028">
    <property type="entry name" value="TPR"/>
    <property type="match status" value="8"/>
</dbReference>
<reference evidence="4 5" key="1">
    <citation type="submission" date="2016-10" db="EMBL/GenBank/DDBJ databases">
        <authorList>
            <person name="de Groot N.N."/>
        </authorList>
    </citation>
    <scope>NUCLEOTIDE SEQUENCE [LARGE SCALE GENOMIC DNA]</scope>
    <source>
        <strain evidence="5">EB21,IBRC-M 10013,KCTC 4048</strain>
    </source>
</reference>
<dbReference type="SUPFAM" id="SSF48452">
    <property type="entry name" value="TPR-like"/>
    <property type="match status" value="3"/>
</dbReference>
<dbReference type="Gene3D" id="1.10.10.10">
    <property type="entry name" value="Winged helix-like DNA-binding domain superfamily/Winged helix DNA-binding domain"/>
    <property type="match status" value="1"/>
</dbReference>
<dbReference type="Pfam" id="PF25199">
    <property type="entry name" value="nSTAND_NTPase5"/>
    <property type="match status" value="1"/>
</dbReference>
<dbReference type="Pfam" id="PF13424">
    <property type="entry name" value="TPR_12"/>
    <property type="match status" value="3"/>
</dbReference>
<keyword evidence="5" id="KW-1185">Reference proteome</keyword>
<dbReference type="InterPro" id="IPR003593">
    <property type="entry name" value="AAA+_ATPase"/>
</dbReference>
<dbReference type="InterPro" id="IPR011990">
    <property type="entry name" value="TPR-like_helical_dom_sf"/>
</dbReference>
<evidence type="ECO:0000259" key="3">
    <source>
        <dbReference type="SMART" id="SM00382"/>
    </source>
</evidence>
<dbReference type="SUPFAM" id="SSF46785">
    <property type="entry name" value="Winged helix' DNA-binding domain"/>
    <property type="match status" value="1"/>
</dbReference>
<dbReference type="PANTHER" id="PTHR10098:SF108">
    <property type="entry name" value="TETRATRICOPEPTIDE REPEAT PROTEIN 28"/>
    <property type="match status" value="1"/>
</dbReference>
<dbReference type="Proteomes" id="UP000199370">
    <property type="component" value="Unassembled WGS sequence"/>
</dbReference>
<dbReference type="InterPro" id="IPR027417">
    <property type="entry name" value="P-loop_NTPase"/>
</dbReference>
<feature type="region of interest" description="Disordered" evidence="2">
    <location>
        <begin position="773"/>
        <end position="794"/>
    </location>
</feature>
<dbReference type="OrthoDB" id="11410at2157"/>
<dbReference type="Gene3D" id="1.25.40.10">
    <property type="entry name" value="Tetratricopeptide repeat domain"/>
    <property type="match status" value="3"/>
</dbReference>
<dbReference type="InterPro" id="IPR036388">
    <property type="entry name" value="WH-like_DNA-bd_sf"/>
</dbReference>
<dbReference type="Gene3D" id="3.40.50.300">
    <property type="entry name" value="P-loop containing nucleotide triphosphate hydrolases"/>
    <property type="match status" value="1"/>
</dbReference>
<evidence type="ECO:0000313" key="4">
    <source>
        <dbReference type="EMBL" id="SDM61617.1"/>
    </source>
</evidence>
<sequence>MDLSAEPDEIEVIARRVEFLERLQTGPAHKPDLVESLDHSRSTVDRAVKELDEAGLVTRETEGYVTTQAGRLAAERYRSFLLDQQQILAARDVLEAIPPDRPVPLELVTRATEASTDGPYRLFEHLAARLRDADRYRAVVPHFADSRHLRLCHARAVRDGTPVTVHTSADELSRLREEFPYMVAELADSSAFSARTGDVPPVGLVLTDAPETAVTLVAYGGDDVAGFLHTDDEDAVAWAEQRYESIAADTHEATAALRDAATDTDLPSLTGGRLPTTLRSEGFVRVDDRYFERREPMSPATACRAGLGLPEVHAGYAVDRTRDGDSVTGTLLDRVRDGESVALVGPPGTGKSTLCRRVACRFNEHDDAAVLYRRSAGGQPFESRATLDAFIETTRGPVLVVAEDAVRATANTVFEVMRDFDGDDDVAFLVDARESEWRDPDEFPMDARLESFRHEAVETVTMPPLTDADVERVVARVDDLTDEALAVPVADVVRDVRSESPGTISLLFHRLASYVEPLAPYEPGTPSTLDEDVDRLRRDLDDCGDLAVEVGILANVLNAAGLPVAEPYLRAGGRDPDDETAATVDEALSRLHGHVLFGSPTDGATGYRSVAETWSTRYLERVGDDREDASDRFAAAVNGLFGLADSPDDRAAVAAAASRHTAALDGIVADPTDWADEAVTTVFDLGTSAPKLAPLFGTTDASAIELPEACSDETRLRAIEARGELFTGAGALDRASAEFETLVEAARDCPDVDTDERRLTALYGRCQIARRRGEHEAAERHARERRSLAESLDSPREVAQSRLLLGQIAHGRGDLDEAEAELSAALETFEALEEPRGEAETRRERGLVAAYRGDHGTAADHLRRSLERYRDLDDRRGEASVLSHLGELDRQRRDVETASERFLRALELARDLGDRALEGESLATLANLELTAGDLDAAERHVEQAIEVAREIDERAVVPALFGTFGDVEYERGNDAAAREHYERGLAPAAEAGDSRTAAILRRGRALVLARDGDAGQALEDAERAVELAEEVGDRAVQVRSRCALATARREHGEYEAAVGALDRAHDLVSAGGQPTAVALVATERGVTERERGDLAAAAAALERALDALEGSHAAGSTARARFERGLTALAADEPAVAREHLADAVPYFLSVGADGRAEDAVEGLVDACAAVDDRETAAEWCERARDAGVAVSLGERWARRDL</sequence>
<dbReference type="PROSITE" id="PS50005">
    <property type="entry name" value="TPR"/>
    <property type="match status" value="1"/>
</dbReference>
<dbReference type="InterPro" id="IPR057574">
    <property type="entry name" value="nSTAND_NTPase5_dom"/>
</dbReference>
<dbReference type="EMBL" id="FNIA01000004">
    <property type="protein sequence ID" value="SDM61617.1"/>
    <property type="molecule type" value="Genomic_DNA"/>
</dbReference>
<evidence type="ECO:0000313" key="5">
    <source>
        <dbReference type="Proteomes" id="UP000199370"/>
    </source>
</evidence>
<feature type="repeat" description="TPR" evidence="1">
    <location>
        <begin position="879"/>
        <end position="912"/>
    </location>
</feature>
<name>A0A1G9UP65_9EURY</name>
<evidence type="ECO:0000256" key="2">
    <source>
        <dbReference type="SAM" id="MobiDB-lite"/>
    </source>
</evidence>
<dbReference type="InterPro" id="IPR019734">
    <property type="entry name" value="TPR_rpt"/>
</dbReference>
<dbReference type="InterPro" id="IPR013561">
    <property type="entry name" value="FilR1_middle_dom"/>
</dbReference>
<feature type="domain" description="AAA+ ATPase" evidence="3">
    <location>
        <begin position="337"/>
        <end position="461"/>
    </location>
</feature>
<dbReference type="InterPro" id="IPR036390">
    <property type="entry name" value="WH_DNA-bd_sf"/>
</dbReference>
<dbReference type="RefSeq" id="WP_089732005.1">
    <property type="nucleotide sequence ID" value="NZ_FNIA01000004.1"/>
</dbReference>
<dbReference type="AlphaFoldDB" id="A0A1G9UP65"/>
<organism evidence="4 5">
    <name type="scientific">Haloarchaeobius iranensis</name>
    <dbReference type="NCBI Taxonomy" id="996166"/>
    <lineage>
        <taxon>Archaea</taxon>
        <taxon>Methanobacteriati</taxon>
        <taxon>Methanobacteriota</taxon>
        <taxon>Stenosarchaea group</taxon>
        <taxon>Halobacteria</taxon>
        <taxon>Halobacteriales</taxon>
        <taxon>Halorubellaceae</taxon>
        <taxon>Haloarchaeobius</taxon>
    </lineage>
</organism>
<proteinExistence type="predicted"/>
<evidence type="ECO:0000256" key="1">
    <source>
        <dbReference type="PROSITE-ProRule" id="PRU00339"/>
    </source>
</evidence>
<dbReference type="STRING" id="996166.SAMN05192554_104240"/>
<dbReference type="Pfam" id="PF25213">
    <property type="entry name" value="HVO_A0261_N"/>
    <property type="match status" value="1"/>
</dbReference>
<dbReference type="Pfam" id="PF08350">
    <property type="entry name" value="FilR1_middle"/>
    <property type="match status" value="1"/>
</dbReference>
<dbReference type="PANTHER" id="PTHR10098">
    <property type="entry name" value="RAPSYN-RELATED"/>
    <property type="match status" value="1"/>
</dbReference>
<accession>A0A1G9UP65</accession>
<gene>
    <name evidence="4" type="ORF">SAMN05192554_104240</name>
</gene>